<reference evidence="1 2" key="1">
    <citation type="journal article" date="2019" name="Commun. Biol.">
        <title>The bagworm genome reveals a unique fibroin gene that provides high tensile strength.</title>
        <authorList>
            <person name="Kono N."/>
            <person name="Nakamura H."/>
            <person name="Ohtoshi R."/>
            <person name="Tomita M."/>
            <person name="Numata K."/>
            <person name="Arakawa K."/>
        </authorList>
    </citation>
    <scope>NUCLEOTIDE SEQUENCE [LARGE SCALE GENOMIC DNA]</scope>
</reference>
<dbReference type="Proteomes" id="UP000299102">
    <property type="component" value="Unassembled WGS sequence"/>
</dbReference>
<accession>A0A4C1TBL7</accession>
<comment type="caution">
    <text evidence="1">The sequence shown here is derived from an EMBL/GenBank/DDBJ whole genome shotgun (WGS) entry which is preliminary data.</text>
</comment>
<dbReference type="AlphaFoldDB" id="A0A4C1TBL7"/>
<dbReference type="EMBL" id="BGZK01000048">
    <property type="protein sequence ID" value="GBP11909.1"/>
    <property type="molecule type" value="Genomic_DNA"/>
</dbReference>
<name>A0A4C1TBL7_EUMVA</name>
<proteinExistence type="predicted"/>
<gene>
    <name evidence="1" type="ORF">EVAR_74540_1</name>
</gene>
<sequence length="168" mass="19126">MSRRRVLLCVNYSSELSPRACFAIFWDEGVQRKRRRYFSRALPSSGGGGPEPSEAGPICVIQHSIKARYVYFVYFESFMRCGQTRAHPHAKTRGLEMCEQSACPYSNIYIDNRLLAVAFIDGRRYHSADKVDGASRRVLGPREAPAPAPRPLSLENSIRVRLNVKYLR</sequence>
<organism evidence="1 2">
    <name type="scientific">Eumeta variegata</name>
    <name type="common">Bagworm moth</name>
    <name type="synonym">Eumeta japonica</name>
    <dbReference type="NCBI Taxonomy" id="151549"/>
    <lineage>
        <taxon>Eukaryota</taxon>
        <taxon>Metazoa</taxon>
        <taxon>Ecdysozoa</taxon>
        <taxon>Arthropoda</taxon>
        <taxon>Hexapoda</taxon>
        <taxon>Insecta</taxon>
        <taxon>Pterygota</taxon>
        <taxon>Neoptera</taxon>
        <taxon>Endopterygota</taxon>
        <taxon>Lepidoptera</taxon>
        <taxon>Glossata</taxon>
        <taxon>Ditrysia</taxon>
        <taxon>Tineoidea</taxon>
        <taxon>Psychidae</taxon>
        <taxon>Oiketicinae</taxon>
        <taxon>Eumeta</taxon>
    </lineage>
</organism>
<protein>
    <submittedName>
        <fullName evidence="1">Uncharacterized protein</fullName>
    </submittedName>
</protein>
<keyword evidence="2" id="KW-1185">Reference proteome</keyword>
<evidence type="ECO:0000313" key="2">
    <source>
        <dbReference type="Proteomes" id="UP000299102"/>
    </source>
</evidence>
<evidence type="ECO:0000313" key="1">
    <source>
        <dbReference type="EMBL" id="GBP11909.1"/>
    </source>
</evidence>